<feature type="signal peptide" evidence="1">
    <location>
        <begin position="1"/>
        <end position="21"/>
    </location>
</feature>
<evidence type="ECO:0000313" key="3">
    <source>
        <dbReference type="Proteomes" id="UP000254575"/>
    </source>
</evidence>
<dbReference type="InterPro" id="IPR019613">
    <property type="entry name" value="DUF4198"/>
</dbReference>
<proteinExistence type="predicted"/>
<organism evidence="2 3">
    <name type="scientific">Suttonella indologenes</name>
    <dbReference type="NCBI Taxonomy" id="13276"/>
    <lineage>
        <taxon>Bacteria</taxon>
        <taxon>Pseudomonadati</taxon>
        <taxon>Pseudomonadota</taxon>
        <taxon>Gammaproteobacteria</taxon>
        <taxon>Cardiobacteriales</taxon>
        <taxon>Cardiobacteriaceae</taxon>
        <taxon>Suttonella</taxon>
    </lineage>
</organism>
<accession>A0A380MIF9</accession>
<feature type="chain" id="PRO_5016863576" evidence="1">
    <location>
        <begin position="22"/>
        <end position="235"/>
    </location>
</feature>
<dbReference type="AlphaFoldDB" id="A0A380MIF9"/>
<dbReference type="Pfam" id="PF10670">
    <property type="entry name" value="DUF4198"/>
    <property type="match status" value="1"/>
</dbReference>
<dbReference type="EMBL" id="UHIA01000003">
    <property type="protein sequence ID" value="SUO91926.1"/>
    <property type="molecule type" value="Genomic_DNA"/>
</dbReference>
<dbReference type="RefSeq" id="WP_115217621.1">
    <property type="nucleotide sequence ID" value="NZ_UHIA01000003.1"/>
</dbReference>
<keyword evidence="2" id="KW-0812">Transmembrane</keyword>
<reference evidence="2 3" key="1">
    <citation type="submission" date="2018-06" db="EMBL/GenBank/DDBJ databases">
        <authorList>
            <consortium name="Pathogen Informatics"/>
            <person name="Doyle S."/>
        </authorList>
    </citation>
    <scope>NUCLEOTIDE SEQUENCE [LARGE SCALE GENOMIC DNA]</scope>
    <source>
        <strain evidence="2 3">NCTC10717</strain>
    </source>
</reference>
<evidence type="ECO:0000313" key="2">
    <source>
        <dbReference type="EMBL" id="SUO91926.1"/>
    </source>
</evidence>
<name>A0A380MIF9_9GAMM</name>
<dbReference type="Proteomes" id="UP000254575">
    <property type="component" value="Unassembled WGS sequence"/>
</dbReference>
<keyword evidence="2" id="KW-0472">Membrane</keyword>
<keyword evidence="1" id="KW-0732">Signal</keyword>
<gene>
    <name evidence="2" type="ORF">NCTC10717_00309</name>
</gene>
<dbReference type="OrthoDB" id="5368503at2"/>
<sequence length="235" mass="25653">MKKLLLAASAALIMQASSAHGVWVTPHFGELSVVYGMGVADDAYEKEKLAWVNGYDEKFATSEVVVSKKPSHSTIDAKDAAVLTVFFNNGFWEKGENGRWKEVAEKDISKPVDTSTSLKYNISVLKSYQGEMKPFAELPVQVIPEQDPSAVKQGEQLVVTVYVDGKPAADVPVTNDYINNFAEKQKTDKDGKVTLTVRNDALNVIAALVNHPTPDDAKAHLQRSVATLSFKAAKK</sequence>
<protein>
    <submittedName>
        <fullName evidence="2">Nickel uptake substrate-specific transmembrane region</fullName>
    </submittedName>
</protein>
<keyword evidence="3" id="KW-1185">Reference proteome</keyword>
<evidence type="ECO:0000256" key="1">
    <source>
        <dbReference type="SAM" id="SignalP"/>
    </source>
</evidence>